<geneLocation type="plasmid" evidence="1">
    <name>unnamed</name>
</geneLocation>
<sequence>MITLSITLQGKAFAAVGDLTWLNLSNINDPKAKRQGQGSSKAEPGTLAVPIRALKETVRKRGFARGCLCQDSNQPASWMLGTHKDAPKDAVSALVWVARSNPSRRVLYVEQLESGGTWFVATDQGRIAVVQRNDELIADDKVVQSLVNDVLEHWAAEEIPYSVVLNLRNRITTPLLERAIQSGQAAPGKLVDILSAPPPAEARFKRLLPLPLGNALLALAVVSGIAYFAFDWYMTLRAEQEALAELQRRQLAEAGLDVSRAALTEADATAQEAAIQAALQEDTATPVPQDVIMGCANLFARVREYQLGWELSEFSCSPSGNSATATYRLPLTQEKLGGSNATIAALEQEASVAYFAEYQRAVATFAISPPPIRQSLTKDLLPQSKLWIRDLGQRLQDLRTADLRLTASATDAVQRSVQYQVPVDPTVAETAGPKFADVSPERAYLTGTVALGGEGPLTLTGANWTEPHFSLKRLSITPSQSAWTWNLELTYVCRP</sequence>
<organism evidence="1 2">
    <name type="scientific">Ahniella affigens</name>
    <dbReference type="NCBI Taxonomy" id="2021234"/>
    <lineage>
        <taxon>Bacteria</taxon>
        <taxon>Pseudomonadati</taxon>
        <taxon>Pseudomonadota</taxon>
        <taxon>Gammaproteobacteria</taxon>
        <taxon>Lysobacterales</taxon>
        <taxon>Rhodanobacteraceae</taxon>
        <taxon>Ahniella</taxon>
    </lineage>
</organism>
<gene>
    <name evidence="1" type="ORF">C7S18_23610</name>
</gene>
<proteinExistence type="predicted"/>
<accession>A0A2P1PZM7</accession>
<reference evidence="1 2" key="1">
    <citation type="submission" date="2018-03" db="EMBL/GenBank/DDBJ databases">
        <title>Ahniella affigens gen. nov., sp. nov., a gammaproteobacterium isolated from sandy soil near a stream.</title>
        <authorList>
            <person name="Ko Y."/>
            <person name="Kim J.-H."/>
        </authorList>
    </citation>
    <scope>NUCLEOTIDE SEQUENCE [LARGE SCALE GENOMIC DNA]</scope>
    <source>
        <strain evidence="1 2">D13</strain>
        <plasmid evidence="2">Plasmid unnamed</plasmid>
    </source>
</reference>
<keyword evidence="1" id="KW-0614">Plasmid</keyword>
<protein>
    <submittedName>
        <fullName evidence="1">Uncharacterized protein</fullName>
    </submittedName>
</protein>
<dbReference type="EMBL" id="CP027861">
    <property type="protein sequence ID" value="AVQ00287.1"/>
    <property type="molecule type" value="Genomic_DNA"/>
</dbReference>
<dbReference type="Proteomes" id="UP000241074">
    <property type="component" value="Plasmid unnamed"/>
</dbReference>
<dbReference type="KEGG" id="xba:C7S18_23610"/>
<keyword evidence="2" id="KW-1185">Reference proteome</keyword>
<evidence type="ECO:0000313" key="1">
    <source>
        <dbReference type="EMBL" id="AVQ00287.1"/>
    </source>
</evidence>
<reference evidence="1 2" key="2">
    <citation type="submission" date="2018-03" db="EMBL/GenBank/DDBJ databases">
        <authorList>
            <person name="Keele B.F."/>
        </authorList>
    </citation>
    <scope>NUCLEOTIDE SEQUENCE [LARGE SCALE GENOMIC DNA]</scope>
    <source>
        <strain evidence="1 2">D13</strain>
        <plasmid evidence="2">Plasmid unnamed</plasmid>
    </source>
</reference>
<dbReference type="AlphaFoldDB" id="A0A2P1PZM7"/>
<name>A0A2P1PZM7_9GAMM</name>
<evidence type="ECO:0000313" key="2">
    <source>
        <dbReference type="Proteomes" id="UP000241074"/>
    </source>
</evidence>